<organism evidence="6 7">
    <name type="scientific">Roseibacillus persicicus</name>
    <dbReference type="NCBI Taxonomy" id="454148"/>
    <lineage>
        <taxon>Bacteria</taxon>
        <taxon>Pseudomonadati</taxon>
        <taxon>Verrucomicrobiota</taxon>
        <taxon>Verrucomicrobiia</taxon>
        <taxon>Verrucomicrobiales</taxon>
        <taxon>Verrucomicrobiaceae</taxon>
        <taxon>Roseibacillus</taxon>
    </lineage>
</organism>
<dbReference type="PANTHER" id="PTHR37323:SF1">
    <property type="entry name" value="L-ORNITHINE N(ALPHA)-ACYLTRANSFERASE"/>
    <property type="match status" value="1"/>
</dbReference>
<comment type="caution">
    <text evidence="6">The sequence shown here is derived from an EMBL/GenBank/DDBJ whole genome shotgun (WGS) entry which is preliminary data.</text>
</comment>
<dbReference type="Pfam" id="PF13444">
    <property type="entry name" value="Acetyltransf_5"/>
    <property type="match status" value="1"/>
</dbReference>
<dbReference type="SUPFAM" id="SSF55729">
    <property type="entry name" value="Acyl-CoA N-acyltransferases (Nat)"/>
    <property type="match status" value="1"/>
</dbReference>
<dbReference type="Proteomes" id="UP000644507">
    <property type="component" value="Unassembled WGS sequence"/>
</dbReference>
<keyword evidence="3" id="KW-0808">Transferase</keyword>
<reference evidence="6" key="1">
    <citation type="journal article" date="2014" name="Int. J. Syst. Evol. Microbiol.">
        <title>Complete genome sequence of Corynebacterium casei LMG S-19264T (=DSM 44701T), isolated from a smear-ripened cheese.</title>
        <authorList>
            <consortium name="US DOE Joint Genome Institute (JGI-PGF)"/>
            <person name="Walter F."/>
            <person name="Albersmeier A."/>
            <person name="Kalinowski J."/>
            <person name="Ruckert C."/>
        </authorList>
    </citation>
    <scope>NUCLEOTIDE SEQUENCE</scope>
    <source>
        <strain evidence="6">KCTC 12988</strain>
    </source>
</reference>
<keyword evidence="5" id="KW-0012">Acyltransferase</keyword>
<protein>
    <recommendedName>
        <fullName evidence="8">Hemolysin</fullName>
    </recommendedName>
</protein>
<evidence type="ECO:0008006" key="8">
    <source>
        <dbReference type="Google" id="ProtNLM"/>
    </source>
</evidence>
<reference evidence="6" key="2">
    <citation type="submission" date="2020-09" db="EMBL/GenBank/DDBJ databases">
        <authorList>
            <person name="Sun Q."/>
            <person name="Kim S."/>
        </authorList>
    </citation>
    <scope>NUCLEOTIDE SEQUENCE</scope>
    <source>
        <strain evidence="6">KCTC 12988</strain>
    </source>
</reference>
<gene>
    <name evidence="6" type="ORF">GCM10007100_22230</name>
</gene>
<evidence type="ECO:0000313" key="6">
    <source>
        <dbReference type="EMBL" id="GHC55247.1"/>
    </source>
</evidence>
<evidence type="ECO:0000256" key="1">
    <source>
        <dbReference type="ARBA" id="ARBA00005189"/>
    </source>
</evidence>
<dbReference type="EMBL" id="BMXI01000009">
    <property type="protein sequence ID" value="GHC55247.1"/>
    <property type="molecule type" value="Genomic_DNA"/>
</dbReference>
<keyword evidence="4" id="KW-0443">Lipid metabolism</keyword>
<dbReference type="Gene3D" id="3.40.630.30">
    <property type="match status" value="1"/>
</dbReference>
<evidence type="ECO:0000313" key="7">
    <source>
        <dbReference type="Proteomes" id="UP000644507"/>
    </source>
</evidence>
<evidence type="ECO:0000256" key="5">
    <source>
        <dbReference type="ARBA" id="ARBA00023315"/>
    </source>
</evidence>
<dbReference type="GO" id="GO:0016746">
    <property type="term" value="F:acyltransferase activity"/>
    <property type="evidence" value="ECO:0007669"/>
    <property type="project" value="UniProtKB-KW"/>
</dbReference>
<evidence type="ECO:0000256" key="4">
    <source>
        <dbReference type="ARBA" id="ARBA00023098"/>
    </source>
</evidence>
<dbReference type="InterPro" id="IPR016181">
    <property type="entry name" value="Acyl_CoA_acyltransferase"/>
</dbReference>
<dbReference type="GO" id="GO:0006629">
    <property type="term" value="P:lipid metabolic process"/>
    <property type="evidence" value="ECO:0007669"/>
    <property type="project" value="UniProtKB-KW"/>
</dbReference>
<sequence length="293" mass="32990">MIAPPAANYLRELTELPEASRLAEQGDLEVYLATADQIPHILREIGRLREVSFQAVGEGTGQEIDLDRFDQHYLHLFLWDRSQHQIAGAYRLAPTDQVMASQGPEGLYCSTLFQFEAPFLEHLNPALELGRSFVAPAYQKSLAPLLALWKGIATFVSRNPKYHRLFGPVSISQDYTPLSKDLIVRFLRENKWNRELGPLVRPLNPFPGSPEISPHLESIDQVSARIAESEDDGKGIPVLLKQYLKLNATLLEFNLDPAFSNCLDALILVDLHDAPPAILSRYMGKEAYAKFRK</sequence>
<dbReference type="AlphaFoldDB" id="A0A918WKA7"/>
<comment type="pathway">
    <text evidence="1">Lipid metabolism.</text>
</comment>
<proteinExistence type="predicted"/>
<name>A0A918WKA7_9BACT</name>
<dbReference type="PANTHER" id="PTHR37323">
    <property type="entry name" value="GCN5-RELATED N-ACETYLTRANSFERASE"/>
    <property type="match status" value="1"/>
</dbReference>
<accession>A0A918WKA7</accession>
<keyword evidence="2" id="KW-0444">Lipid biosynthesis</keyword>
<evidence type="ECO:0000256" key="3">
    <source>
        <dbReference type="ARBA" id="ARBA00022679"/>
    </source>
</evidence>
<keyword evidence="7" id="KW-1185">Reference proteome</keyword>
<evidence type="ECO:0000256" key="2">
    <source>
        <dbReference type="ARBA" id="ARBA00022516"/>
    </source>
</evidence>
<dbReference type="InterPro" id="IPR052351">
    <property type="entry name" value="Ornithine_N-alpha-AT"/>
</dbReference>
<dbReference type="RefSeq" id="WP_189570032.1">
    <property type="nucleotide sequence ID" value="NZ_BMXI01000009.1"/>
</dbReference>